<evidence type="ECO:0000259" key="3">
    <source>
        <dbReference type="Pfam" id="PF25917"/>
    </source>
</evidence>
<dbReference type="Gene3D" id="2.40.50.100">
    <property type="match status" value="1"/>
</dbReference>
<dbReference type="InterPro" id="IPR006143">
    <property type="entry name" value="RND_pump_MFP"/>
</dbReference>
<accession>A0A7C1FSI9</accession>
<dbReference type="EMBL" id="DSJL01000007">
    <property type="protein sequence ID" value="HEF64634.1"/>
    <property type="molecule type" value="Genomic_DNA"/>
</dbReference>
<dbReference type="NCBIfam" id="TIGR01730">
    <property type="entry name" value="RND_mfp"/>
    <property type="match status" value="1"/>
</dbReference>
<comment type="similarity">
    <text evidence="1">Belongs to the membrane fusion protein (MFP) (TC 8.A.1) family.</text>
</comment>
<proteinExistence type="inferred from homology"/>
<keyword evidence="2" id="KW-0175">Coiled coil</keyword>
<dbReference type="GO" id="GO:0015562">
    <property type="term" value="F:efflux transmembrane transporter activity"/>
    <property type="evidence" value="ECO:0007669"/>
    <property type="project" value="TreeGrafter"/>
</dbReference>
<evidence type="ECO:0000256" key="2">
    <source>
        <dbReference type="SAM" id="Coils"/>
    </source>
</evidence>
<dbReference type="PANTHER" id="PTHR30469:SF33">
    <property type="entry name" value="SLR1207 PROTEIN"/>
    <property type="match status" value="1"/>
</dbReference>
<feature type="domain" description="CzcB-like C-terminal circularly permuted SH3-like" evidence="4">
    <location>
        <begin position="269"/>
        <end position="320"/>
    </location>
</feature>
<protein>
    <submittedName>
        <fullName evidence="5">Efflux RND transporter periplasmic adaptor subunit</fullName>
    </submittedName>
</protein>
<dbReference type="Pfam" id="PF25975">
    <property type="entry name" value="CzcB_C"/>
    <property type="match status" value="1"/>
</dbReference>
<name>A0A7C1FSI9_THERO</name>
<dbReference type="Pfam" id="PF25917">
    <property type="entry name" value="BSH_RND"/>
    <property type="match status" value="1"/>
</dbReference>
<gene>
    <name evidence="5" type="ORF">ENP47_03380</name>
</gene>
<dbReference type="PANTHER" id="PTHR30469">
    <property type="entry name" value="MULTIDRUG RESISTANCE PROTEIN MDTA"/>
    <property type="match status" value="1"/>
</dbReference>
<reference evidence="5" key="1">
    <citation type="journal article" date="2020" name="mSystems">
        <title>Genome- and Community-Level Interaction Insights into Carbon Utilization and Element Cycling Functions of Hydrothermarchaeota in Hydrothermal Sediment.</title>
        <authorList>
            <person name="Zhou Z."/>
            <person name="Liu Y."/>
            <person name="Xu W."/>
            <person name="Pan J."/>
            <person name="Luo Z.H."/>
            <person name="Li M."/>
        </authorList>
    </citation>
    <scope>NUCLEOTIDE SEQUENCE [LARGE SCALE GENOMIC DNA]</scope>
    <source>
        <strain evidence="5">SpSt-222</strain>
    </source>
</reference>
<sequence>MNERRRWLILFALGVLVVGAIALALWVRRPSETLWTVRRGDLTGSLEVPGRIISLRTVSVRATFDTRVQILPVALGDMVLAGDIVAVLDDTSLKARQKQAEQQLRQAEAALAQAEASEAPLDVRLRAEQQRREAADAYREATARLAEKYVLAPIDGIVTEVVVAEGAPVGAGSVLLRIADLHALGVSATVDEVDVRYFEAVQDVRVTVDALPGWEGRGKVVAVGRSATQQAGVVGFPLTARLVDTTESLRPGMTATIHLAAVLRQNVLLVPERAVRIVGERAFVTVIHDEKREEREVTLGLRSGGMVEVAAGLAEGEQVVLAPQG</sequence>
<dbReference type="InterPro" id="IPR058649">
    <property type="entry name" value="CzcB_C"/>
</dbReference>
<feature type="domain" description="Multidrug resistance protein MdtA-like barrel-sandwich hybrid" evidence="3">
    <location>
        <begin position="56"/>
        <end position="173"/>
    </location>
</feature>
<dbReference type="Gene3D" id="2.40.420.20">
    <property type="match status" value="1"/>
</dbReference>
<dbReference type="AlphaFoldDB" id="A0A7C1FSI9"/>
<dbReference type="Gene3D" id="2.40.30.170">
    <property type="match status" value="1"/>
</dbReference>
<organism evidence="5">
    <name type="scientific">Thermomicrobium roseum</name>
    <dbReference type="NCBI Taxonomy" id="500"/>
    <lineage>
        <taxon>Bacteria</taxon>
        <taxon>Pseudomonadati</taxon>
        <taxon>Thermomicrobiota</taxon>
        <taxon>Thermomicrobia</taxon>
        <taxon>Thermomicrobiales</taxon>
        <taxon>Thermomicrobiaceae</taxon>
        <taxon>Thermomicrobium</taxon>
    </lineage>
</organism>
<evidence type="ECO:0000259" key="4">
    <source>
        <dbReference type="Pfam" id="PF25975"/>
    </source>
</evidence>
<evidence type="ECO:0000313" key="5">
    <source>
        <dbReference type="EMBL" id="HEF64634.1"/>
    </source>
</evidence>
<feature type="coiled-coil region" evidence="2">
    <location>
        <begin position="90"/>
        <end position="144"/>
    </location>
</feature>
<dbReference type="GO" id="GO:1990281">
    <property type="term" value="C:efflux pump complex"/>
    <property type="evidence" value="ECO:0007669"/>
    <property type="project" value="TreeGrafter"/>
</dbReference>
<dbReference type="SUPFAM" id="SSF111369">
    <property type="entry name" value="HlyD-like secretion proteins"/>
    <property type="match status" value="1"/>
</dbReference>
<comment type="caution">
    <text evidence="5">The sequence shown here is derived from an EMBL/GenBank/DDBJ whole genome shotgun (WGS) entry which is preliminary data.</text>
</comment>
<evidence type="ECO:0000256" key="1">
    <source>
        <dbReference type="ARBA" id="ARBA00009477"/>
    </source>
</evidence>
<dbReference type="Gene3D" id="1.10.287.470">
    <property type="entry name" value="Helix hairpin bin"/>
    <property type="match status" value="1"/>
</dbReference>
<dbReference type="InterPro" id="IPR058625">
    <property type="entry name" value="MdtA-like_BSH"/>
</dbReference>